<dbReference type="Proteomes" id="UP000448867">
    <property type="component" value="Unassembled WGS sequence"/>
</dbReference>
<protein>
    <recommendedName>
        <fullName evidence="2">Adenylyltransferase AadA C-terminal domain-containing protein</fullName>
    </recommendedName>
</protein>
<evidence type="ECO:0000313" key="3">
    <source>
        <dbReference type="EMBL" id="MRX71631.1"/>
    </source>
</evidence>
<organism evidence="3 4">
    <name type="scientific">Metabacillus lacus</name>
    <dbReference type="NCBI Taxonomy" id="1983721"/>
    <lineage>
        <taxon>Bacteria</taxon>
        <taxon>Bacillati</taxon>
        <taxon>Bacillota</taxon>
        <taxon>Bacilli</taxon>
        <taxon>Bacillales</taxon>
        <taxon>Bacillaceae</taxon>
        <taxon>Metabacillus</taxon>
    </lineage>
</organism>
<evidence type="ECO:0000259" key="2">
    <source>
        <dbReference type="Pfam" id="PF13427"/>
    </source>
</evidence>
<feature type="domain" description="Adenylyltransferase AadA C-terminal" evidence="2">
    <location>
        <begin position="181"/>
        <end position="220"/>
    </location>
</feature>
<name>A0A7X2LXT3_9BACI</name>
<sequence>MADTNVSALSAEIRYFLNSYCKSVQKTLETPAKSILLSGSLPLQCYDDEKSDIDIAVLLEKPLTRVEISRLKKLHEQMDRTVNYRMDILFLLKIKSEIYNCIQFQYSSGNISCERKELRIFEWLTICHNHILMTGEIVDVDSSNTVLLKDFAGRELNRQLKKYSEASIRNSDFFFSESISQLARTLYTMETGKIESKLRACLWLCDREPAWKKTVLEAIRLREGSIKKSFYSSTLQWKKDIFQFYHDILAKLNHRESC</sequence>
<evidence type="ECO:0000313" key="4">
    <source>
        <dbReference type="Proteomes" id="UP000448867"/>
    </source>
</evidence>
<dbReference type="RefSeq" id="WP_154306767.1">
    <property type="nucleotide sequence ID" value="NZ_WKKI01000006.1"/>
</dbReference>
<dbReference type="SUPFAM" id="SSF81301">
    <property type="entry name" value="Nucleotidyltransferase"/>
    <property type="match status" value="1"/>
</dbReference>
<dbReference type="EMBL" id="WKKI01000006">
    <property type="protein sequence ID" value="MRX71631.1"/>
    <property type="molecule type" value="Genomic_DNA"/>
</dbReference>
<evidence type="ECO:0000256" key="1">
    <source>
        <dbReference type="ARBA" id="ARBA00022679"/>
    </source>
</evidence>
<comment type="caution">
    <text evidence="3">The sequence shown here is derived from an EMBL/GenBank/DDBJ whole genome shotgun (WGS) entry which is preliminary data.</text>
</comment>
<gene>
    <name evidence="3" type="ORF">GJU40_05505</name>
</gene>
<dbReference type="AlphaFoldDB" id="A0A7X2LXT3"/>
<keyword evidence="4" id="KW-1185">Reference proteome</keyword>
<dbReference type="Pfam" id="PF13427">
    <property type="entry name" value="AadA_C"/>
    <property type="match status" value="1"/>
</dbReference>
<accession>A0A7X2LXT3</accession>
<reference evidence="3 4" key="1">
    <citation type="submission" date="2019-11" db="EMBL/GenBank/DDBJ databases">
        <title>Bacillus lacus genome.</title>
        <authorList>
            <person name="Allen C.J."/>
            <person name="Newman J.D."/>
        </authorList>
    </citation>
    <scope>NUCLEOTIDE SEQUENCE [LARGE SCALE GENOMIC DNA]</scope>
    <source>
        <strain evidence="3 4">KCTC 33946</strain>
    </source>
</reference>
<dbReference type="Gene3D" id="3.30.460.10">
    <property type="entry name" value="Beta Polymerase, domain 2"/>
    <property type="match status" value="1"/>
</dbReference>
<dbReference type="GO" id="GO:0016740">
    <property type="term" value="F:transferase activity"/>
    <property type="evidence" value="ECO:0007669"/>
    <property type="project" value="UniProtKB-KW"/>
</dbReference>
<dbReference type="InterPro" id="IPR025184">
    <property type="entry name" value="AadA_C"/>
</dbReference>
<proteinExistence type="predicted"/>
<dbReference type="OrthoDB" id="5643411at2"/>
<dbReference type="InterPro" id="IPR043519">
    <property type="entry name" value="NT_sf"/>
</dbReference>
<keyword evidence="1" id="KW-0808">Transferase</keyword>